<feature type="domain" description="Phospholipase A2-like central" evidence="14">
    <location>
        <begin position="104"/>
        <end position="232"/>
    </location>
</feature>
<keyword evidence="7" id="KW-0378">Hydrolase</keyword>
<proteinExistence type="predicted"/>
<evidence type="ECO:0000256" key="8">
    <source>
        <dbReference type="ARBA" id="ARBA00022837"/>
    </source>
</evidence>
<dbReference type="GO" id="GO:0005576">
    <property type="term" value="C:extracellular region"/>
    <property type="evidence" value="ECO:0007669"/>
    <property type="project" value="UniProtKB-SubCell"/>
</dbReference>
<accession>A0A834MSH9</accession>
<keyword evidence="16" id="KW-1185">Reference proteome</keyword>
<dbReference type="Proteomes" id="UP000614350">
    <property type="component" value="Unassembled WGS sequence"/>
</dbReference>
<dbReference type="FunFam" id="1.20.90.10:FF:000002">
    <property type="entry name" value="Phospholipase A2 group III"/>
    <property type="match status" value="1"/>
</dbReference>
<keyword evidence="8" id="KW-0106">Calcium</keyword>
<dbReference type="PANTHER" id="PTHR12253">
    <property type="entry name" value="RH14732P"/>
    <property type="match status" value="1"/>
</dbReference>
<dbReference type="PROSITE" id="PS00118">
    <property type="entry name" value="PA2_HIS"/>
    <property type="match status" value="1"/>
</dbReference>
<keyword evidence="9" id="KW-0442">Lipid degradation</keyword>
<evidence type="ECO:0000256" key="3">
    <source>
        <dbReference type="ARBA" id="ARBA00013278"/>
    </source>
</evidence>
<comment type="caution">
    <text evidence="15">The sequence shown here is derived from an EMBL/GenBank/DDBJ whole genome shotgun (WGS) entry which is preliminary data.</text>
</comment>
<dbReference type="InterPro" id="IPR036444">
    <property type="entry name" value="PLipase_A2_dom_sf"/>
</dbReference>
<evidence type="ECO:0000313" key="15">
    <source>
        <dbReference type="EMBL" id="KAF7383625.1"/>
    </source>
</evidence>
<evidence type="ECO:0000256" key="2">
    <source>
        <dbReference type="ARBA" id="ARBA00004613"/>
    </source>
</evidence>
<dbReference type="EC" id="3.1.1.4" evidence="3"/>
<gene>
    <name evidence="15" type="ORF">HZH66_012975</name>
</gene>
<keyword evidence="11" id="KW-1015">Disulfide bond</keyword>
<keyword evidence="6" id="KW-0479">Metal-binding</keyword>
<evidence type="ECO:0000256" key="10">
    <source>
        <dbReference type="ARBA" id="ARBA00023098"/>
    </source>
</evidence>
<dbReference type="GO" id="GO:0050482">
    <property type="term" value="P:arachidonate secretion"/>
    <property type="evidence" value="ECO:0007669"/>
    <property type="project" value="InterPro"/>
</dbReference>
<evidence type="ECO:0000256" key="6">
    <source>
        <dbReference type="ARBA" id="ARBA00022723"/>
    </source>
</evidence>
<evidence type="ECO:0000256" key="4">
    <source>
        <dbReference type="ARBA" id="ARBA00021721"/>
    </source>
</evidence>
<evidence type="ECO:0000256" key="9">
    <source>
        <dbReference type="ARBA" id="ARBA00022963"/>
    </source>
</evidence>
<dbReference type="SMART" id="SM00085">
    <property type="entry name" value="PA2c"/>
    <property type="match status" value="1"/>
</dbReference>
<feature type="chain" id="PRO_5032648500" description="Phospholipase A2" evidence="13">
    <location>
        <begin position="22"/>
        <end position="256"/>
    </location>
</feature>
<evidence type="ECO:0000259" key="14">
    <source>
        <dbReference type="SMART" id="SM00085"/>
    </source>
</evidence>
<dbReference type="GO" id="GO:0016042">
    <property type="term" value="P:lipid catabolic process"/>
    <property type="evidence" value="ECO:0007669"/>
    <property type="project" value="UniProtKB-KW"/>
</dbReference>
<keyword evidence="13" id="KW-0732">Signal</keyword>
<dbReference type="Gene3D" id="1.20.90.10">
    <property type="entry name" value="Phospholipase A2 domain"/>
    <property type="match status" value="1"/>
</dbReference>
<dbReference type="EMBL" id="JACSEA010000017">
    <property type="protein sequence ID" value="KAF7383625.1"/>
    <property type="molecule type" value="Genomic_DNA"/>
</dbReference>
<dbReference type="InterPro" id="IPR033113">
    <property type="entry name" value="PLA2_histidine"/>
</dbReference>
<organism evidence="15 16">
    <name type="scientific">Vespula vulgaris</name>
    <name type="common">Yellow jacket</name>
    <name type="synonym">Wasp</name>
    <dbReference type="NCBI Taxonomy" id="7454"/>
    <lineage>
        <taxon>Eukaryota</taxon>
        <taxon>Metazoa</taxon>
        <taxon>Ecdysozoa</taxon>
        <taxon>Arthropoda</taxon>
        <taxon>Hexapoda</taxon>
        <taxon>Insecta</taxon>
        <taxon>Pterygota</taxon>
        <taxon>Neoptera</taxon>
        <taxon>Endopterygota</taxon>
        <taxon>Hymenoptera</taxon>
        <taxon>Apocrita</taxon>
        <taxon>Aculeata</taxon>
        <taxon>Vespoidea</taxon>
        <taxon>Vespidae</taxon>
        <taxon>Vespinae</taxon>
        <taxon>Vespula</taxon>
    </lineage>
</organism>
<evidence type="ECO:0000256" key="1">
    <source>
        <dbReference type="ARBA" id="ARBA00001913"/>
    </source>
</evidence>
<dbReference type="Pfam" id="PF05826">
    <property type="entry name" value="Phospholip_A2_2"/>
    <property type="match status" value="1"/>
</dbReference>
<dbReference type="SUPFAM" id="SSF48619">
    <property type="entry name" value="Phospholipase A2, PLA2"/>
    <property type="match status" value="1"/>
</dbReference>
<dbReference type="GO" id="GO:0046872">
    <property type="term" value="F:metal ion binding"/>
    <property type="evidence" value="ECO:0007669"/>
    <property type="project" value="UniProtKB-KW"/>
</dbReference>
<dbReference type="CDD" id="cd04704">
    <property type="entry name" value="PLA2_bee_venom_like"/>
    <property type="match status" value="1"/>
</dbReference>
<dbReference type="InterPro" id="IPR016090">
    <property type="entry name" value="PLA2-like_dom"/>
</dbReference>
<evidence type="ECO:0000256" key="12">
    <source>
        <dbReference type="ARBA" id="ARBA00029903"/>
    </source>
</evidence>
<comment type="subcellular location">
    <subcellularLocation>
        <location evidence="2">Secreted</location>
    </subcellularLocation>
</comment>
<evidence type="ECO:0000256" key="13">
    <source>
        <dbReference type="SAM" id="SignalP"/>
    </source>
</evidence>
<keyword evidence="5" id="KW-0964">Secreted</keyword>
<dbReference type="GO" id="GO:0004623">
    <property type="term" value="F:phospholipase A2 activity"/>
    <property type="evidence" value="ECO:0007669"/>
    <property type="project" value="UniProtKB-EC"/>
</dbReference>
<keyword evidence="10" id="KW-0443">Lipid metabolism</keyword>
<name>A0A834MSH9_VESVU</name>
<comment type="cofactor">
    <cofactor evidence="1">
        <name>Ca(2+)</name>
        <dbReference type="ChEBI" id="CHEBI:29108"/>
    </cofactor>
</comment>
<dbReference type="GO" id="GO:0006644">
    <property type="term" value="P:phospholipid metabolic process"/>
    <property type="evidence" value="ECO:0007669"/>
    <property type="project" value="InterPro"/>
</dbReference>
<sequence length="256" mass="28880">MLYTRPLLLMILILTIEQSRGINVGSIFGFGRDLDNNENNDENNNEDNAVSTKISTVEQFLKTLLIPVEALGNAKEAVGKGVNQIISKLPGKLKNPIKDDFNSTKLKYGQVLNLVSDKFKAIYPGTHWCGDGDIAKNEDDLGFFASTDACCRAHDMCFNNINSGEEKYRLLNNGIFTRSHCSCDSAFYNCLKNADSIVATKIGFTYFDVLSPQCFNEDYPIIKCNKYSSPLQHKCIEYSQDTNEEKKYQWFDNPPF</sequence>
<reference evidence="15" key="1">
    <citation type="journal article" date="2020" name="G3 (Bethesda)">
        <title>High-Quality Assemblies for Three Invasive Social Wasps from the &lt;i&gt;Vespula&lt;/i&gt; Genus.</title>
        <authorList>
            <person name="Harrop T.W.R."/>
            <person name="Guhlin J."/>
            <person name="McLaughlin G.M."/>
            <person name="Permina E."/>
            <person name="Stockwell P."/>
            <person name="Gilligan J."/>
            <person name="Le Lec M.F."/>
            <person name="Gruber M.A.M."/>
            <person name="Quinn O."/>
            <person name="Lovegrove M."/>
            <person name="Duncan E.J."/>
            <person name="Remnant E.J."/>
            <person name="Van Eeckhoven J."/>
            <person name="Graham B."/>
            <person name="Knapp R.A."/>
            <person name="Langford K.W."/>
            <person name="Kronenberg Z."/>
            <person name="Press M.O."/>
            <person name="Eacker S.M."/>
            <person name="Wilson-Rankin E.E."/>
            <person name="Purcell J."/>
            <person name="Lester P.J."/>
            <person name="Dearden P.K."/>
        </authorList>
    </citation>
    <scope>NUCLEOTIDE SEQUENCE</scope>
    <source>
        <strain evidence="15">Marl-1</strain>
    </source>
</reference>
<evidence type="ECO:0000256" key="11">
    <source>
        <dbReference type="ARBA" id="ARBA00023157"/>
    </source>
</evidence>
<evidence type="ECO:0000313" key="16">
    <source>
        <dbReference type="Proteomes" id="UP000614350"/>
    </source>
</evidence>
<dbReference type="AlphaFoldDB" id="A0A834MSH9"/>
<feature type="signal peptide" evidence="13">
    <location>
        <begin position="1"/>
        <end position="21"/>
    </location>
</feature>
<protein>
    <recommendedName>
        <fullName evidence="4">Phospholipase A2</fullName>
        <ecNumber evidence="3">3.1.1.4</ecNumber>
    </recommendedName>
    <alternativeName>
        <fullName evidence="12">Phosphatidylcholine 2-acylhydrolase</fullName>
    </alternativeName>
</protein>
<evidence type="ECO:0000256" key="7">
    <source>
        <dbReference type="ARBA" id="ARBA00022801"/>
    </source>
</evidence>
<evidence type="ECO:0000256" key="5">
    <source>
        <dbReference type="ARBA" id="ARBA00022525"/>
    </source>
</evidence>